<dbReference type="PANTHER" id="PTHR10724">
    <property type="entry name" value="30S RIBOSOMAL PROTEIN S1"/>
    <property type="match status" value="1"/>
</dbReference>
<proteinExistence type="inferred from homology"/>
<dbReference type="InterPro" id="IPR050437">
    <property type="entry name" value="Ribos_protein_bS1-like"/>
</dbReference>
<evidence type="ECO:0000256" key="1">
    <source>
        <dbReference type="ARBA" id="ARBA00006767"/>
    </source>
</evidence>
<dbReference type="SMART" id="SM00316">
    <property type="entry name" value="S1"/>
    <property type="match status" value="3"/>
</dbReference>
<comment type="similarity">
    <text evidence="1">Belongs to the bacterial ribosomal protein bS1 family.</text>
</comment>
<dbReference type="AlphaFoldDB" id="A0A1H6HPB6"/>
<evidence type="ECO:0000256" key="3">
    <source>
        <dbReference type="ARBA" id="ARBA00023274"/>
    </source>
</evidence>
<dbReference type="GO" id="GO:0003729">
    <property type="term" value="F:mRNA binding"/>
    <property type="evidence" value="ECO:0007669"/>
    <property type="project" value="TreeGrafter"/>
</dbReference>
<dbReference type="InterPro" id="IPR003029">
    <property type="entry name" value="S1_domain"/>
</dbReference>
<evidence type="ECO:0000313" key="6">
    <source>
        <dbReference type="Proteomes" id="UP000183190"/>
    </source>
</evidence>
<dbReference type="PROSITE" id="PS50126">
    <property type="entry name" value="S1"/>
    <property type="match status" value="2"/>
</dbReference>
<dbReference type="Gene3D" id="2.40.50.140">
    <property type="entry name" value="Nucleic acid-binding proteins"/>
    <property type="match status" value="2"/>
</dbReference>
<dbReference type="OrthoDB" id="1777747at2"/>
<evidence type="ECO:0000259" key="4">
    <source>
        <dbReference type="PROSITE" id="PS50126"/>
    </source>
</evidence>
<dbReference type="GO" id="GO:0005840">
    <property type="term" value="C:ribosome"/>
    <property type="evidence" value="ECO:0007669"/>
    <property type="project" value="UniProtKB-KW"/>
</dbReference>
<dbReference type="GO" id="GO:0003735">
    <property type="term" value="F:structural constituent of ribosome"/>
    <property type="evidence" value="ECO:0007669"/>
    <property type="project" value="TreeGrafter"/>
</dbReference>
<evidence type="ECO:0000313" key="5">
    <source>
        <dbReference type="EMBL" id="SEH36912.1"/>
    </source>
</evidence>
<evidence type="ECO:0000256" key="2">
    <source>
        <dbReference type="ARBA" id="ARBA00022980"/>
    </source>
</evidence>
<reference evidence="5 6" key="1">
    <citation type="submission" date="2016-10" db="EMBL/GenBank/DDBJ databases">
        <authorList>
            <person name="de Groot N.N."/>
        </authorList>
    </citation>
    <scope>NUCLEOTIDE SEQUENCE [LARGE SCALE GENOMIC DNA]</scope>
    <source>
        <strain evidence="5 6">YAD2003</strain>
    </source>
</reference>
<dbReference type="RefSeq" id="WP_074713922.1">
    <property type="nucleotide sequence ID" value="NZ_FNWV01000001.1"/>
</dbReference>
<dbReference type="PANTHER" id="PTHR10724:SF7">
    <property type="entry name" value="SMALL RIBOSOMAL SUBUNIT PROTEIN BS1C"/>
    <property type="match status" value="1"/>
</dbReference>
<dbReference type="GO" id="GO:1990904">
    <property type="term" value="C:ribonucleoprotein complex"/>
    <property type="evidence" value="ECO:0007669"/>
    <property type="project" value="UniProtKB-KW"/>
</dbReference>
<dbReference type="Proteomes" id="UP000183190">
    <property type="component" value="Unassembled WGS sequence"/>
</dbReference>
<protein>
    <submittedName>
        <fullName evidence="5">S1 RNA binding domain-containing protein</fullName>
    </submittedName>
</protein>
<dbReference type="InterPro" id="IPR012340">
    <property type="entry name" value="NA-bd_OB-fold"/>
</dbReference>
<keyword evidence="3" id="KW-0687">Ribonucleoprotein</keyword>
<dbReference type="Pfam" id="PF00575">
    <property type="entry name" value="S1"/>
    <property type="match status" value="1"/>
</dbReference>
<feature type="domain" description="S1 motif" evidence="4">
    <location>
        <begin position="125"/>
        <end position="192"/>
    </location>
</feature>
<dbReference type="SUPFAM" id="SSF50249">
    <property type="entry name" value="Nucleic acid-binding proteins"/>
    <property type="match status" value="2"/>
</dbReference>
<organism evidence="5 6">
    <name type="scientific">Ruminococcus flavefaciens</name>
    <dbReference type="NCBI Taxonomy" id="1265"/>
    <lineage>
        <taxon>Bacteria</taxon>
        <taxon>Bacillati</taxon>
        <taxon>Bacillota</taxon>
        <taxon>Clostridia</taxon>
        <taxon>Eubacteriales</taxon>
        <taxon>Oscillospiraceae</taxon>
        <taxon>Ruminococcus</taxon>
    </lineage>
</organism>
<dbReference type="EMBL" id="FNWV01000001">
    <property type="protein sequence ID" value="SEH36912.1"/>
    <property type="molecule type" value="Genomic_DNA"/>
</dbReference>
<sequence>MNYTPEGCIFDTFSNQKYISSPEGLSEAMEKGIILEAKAVLCTNSHDLIIDLPCAKGIIFREEGALGISEGTTRDIALISRVNKYVCFKVKSLKLDESGELSAVLSRKSAQEECMREYISKLVSGDIIDARITHFEKFGSFVDIGCGIPSLLPIDAMSVSRISHPSDRFKVGQMIKVIVKANENNKIFLTHKELLGTWKENANYFKAGETVPGIVRSIEEYGIFVELSPNLAGLAEPKDNVCIGQSVSVYIKAILPDKMKVKLIIVDVCGDKTEPKEINYFIQSDHISQWKYSTENSPKNIISVF</sequence>
<dbReference type="GO" id="GO:0006412">
    <property type="term" value="P:translation"/>
    <property type="evidence" value="ECO:0007669"/>
    <property type="project" value="TreeGrafter"/>
</dbReference>
<name>A0A1H6HPB6_RUMFL</name>
<feature type="domain" description="S1 motif" evidence="4">
    <location>
        <begin position="208"/>
        <end position="234"/>
    </location>
</feature>
<keyword evidence="2" id="KW-0689">Ribosomal protein</keyword>
<gene>
    <name evidence="5" type="ORF">SAMN02910265_00056</name>
</gene>
<accession>A0A1H6HPB6</accession>